<name>A0A8T9VMC2_DASCH</name>
<accession>A0A8T9VMC2</accession>
<dbReference type="EMBL" id="MW323177">
    <property type="protein sequence ID" value="UOY17121.1"/>
    <property type="molecule type" value="mRNA"/>
</dbReference>
<sequence length="111" mass="12094">MNLLTLFFGIVAVIIATVSIFFDNVEASASADALAAPDALADAEALPRALPRVGGYRVRHDDLAIPDGVYNPQSPGLDVGKLSDDIFIQAARREFQEAVRQEQREKARRRG</sequence>
<evidence type="ECO:0000313" key="1">
    <source>
        <dbReference type="EMBL" id="UOY17121.1"/>
    </source>
</evidence>
<dbReference type="AlphaFoldDB" id="A0A8T9VMC2"/>
<proteinExistence type="evidence at transcript level"/>
<organism evidence="1">
    <name type="scientific">Dasymutilla chiron</name>
    <name type="common">Velvet ant</name>
    <name type="synonym">Mutilla chiron</name>
    <dbReference type="NCBI Taxonomy" id="374949"/>
    <lineage>
        <taxon>Eukaryota</taxon>
        <taxon>Metazoa</taxon>
        <taxon>Ecdysozoa</taxon>
        <taxon>Arthropoda</taxon>
        <taxon>Hexapoda</taxon>
        <taxon>Insecta</taxon>
        <taxon>Pterygota</taxon>
        <taxon>Neoptera</taxon>
        <taxon>Endopterygota</taxon>
        <taxon>Hymenoptera</taxon>
        <taxon>Apocrita</taxon>
        <taxon>Aculeata</taxon>
        <taxon>Pompiloidea</taxon>
        <taxon>Mutillidae</taxon>
        <taxon>Sphaeropthalminae</taxon>
        <taxon>Dasymutilla</taxon>
    </lineage>
</organism>
<reference evidence="1" key="1">
    <citation type="submission" date="2020-12" db="EMBL/GenBank/DDBJ databases">
        <authorList>
            <person name="Robinson S.D."/>
        </authorList>
    </citation>
    <scope>NUCLEOTIDE SEQUENCE</scope>
    <source>
        <tissue evidence="1">Venom apparatus</tissue>
    </source>
</reference>
<protein>
    <submittedName>
        <fullName evidence="1">Venom peptide</fullName>
    </submittedName>
</protein>